<keyword evidence="11 12" id="KW-0472">Membrane</keyword>
<comment type="catalytic activity">
    <reaction evidence="1">
        <text>ATP + protein L-histidine = ADP + protein N-phospho-L-histidine.</text>
        <dbReference type="EC" id="2.7.13.3"/>
    </reaction>
</comment>
<keyword evidence="16" id="KW-1185">Reference proteome</keyword>
<evidence type="ECO:0000256" key="2">
    <source>
        <dbReference type="ARBA" id="ARBA00001968"/>
    </source>
</evidence>
<gene>
    <name evidence="15" type="ORF">BST44_08915</name>
</gene>
<feature type="domain" description="HAMP" evidence="14">
    <location>
        <begin position="206"/>
        <end position="268"/>
    </location>
</feature>
<dbReference type="InterPro" id="IPR004358">
    <property type="entry name" value="Sig_transdc_His_kin-like_C"/>
</dbReference>
<keyword evidence="10" id="KW-0902">Two-component regulatory system</keyword>
<dbReference type="GO" id="GO:0005509">
    <property type="term" value="F:calcium ion binding"/>
    <property type="evidence" value="ECO:0007669"/>
    <property type="project" value="UniProtKB-ARBA"/>
</dbReference>
<evidence type="ECO:0000256" key="5">
    <source>
        <dbReference type="ARBA" id="ARBA00022553"/>
    </source>
</evidence>
<dbReference type="EMBL" id="MVIJ01000010">
    <property type="protein sequence ID" value="ORB74507.1"/>
    <property type="molecule type" value="Genomic_DNA"/>
</dbReference>
<dbReference type="Proteomes" id="UP000192601">
    <property type="component" value="Unassembled WGS sequence"/>
</dbReference>
<dbReference type="STRING" id="1783.BST44_08915"/>
<dbReference type="OrthoDB" id="9786919at2"/>
<evidence type="ECO:0000313" key="16">
    <source>
        <dbReference type="Proteomes" id="UP000192601"/>
    </source>
</evidence>
<evidence type="ECO:0000256" key="8">
    <source>
        <dbReference type="ARBA" id="ARBA00022777"/>
    </source>
</evidence>
<feature type="transmembrane region" description="Helical" evidence="12">
    <location>
        <begin position="24"/>
        <end position="45"/>
    </location>
</feature>
<evidence type="ECO:0000256" key="1">
    <source>
        <dbReference type="ARBA" id="ARBA00000085"/>
    </source>
</evidence>
<dbReference type="PRINTS" id="PR00344">
    <property type="entry name" value="BCTRLSENSOR"/>
</dbReference>
<dbReference type="SMART" id="SM00388">
    <property type="entry name" value="HisKA"/>
    <property type="match status" value="1"/>
</dbReference>
<dbReference type="PROSITE" id="PS50109">
    <property type="entry name" value="HIS_KIN"/>
    <property type="match status" value="1"/>
</dbReference>
<evidence type="ECO:0000313" key="15">
    <source>
        <dbReference type="EMBL" id="ORB74507.1"/>
    </source>
</evidence>
<feature type="domain" description="Histidine kinase" evidence="13">
    <location>
        <begin position="283"/>
        <end position="501"/>
    </location>
</feature>
<accession>A0A1X0KH30</accession>
<dbReference type="GO" id="GO:0005886">
    <property type="term" value="C:plasma membrane"/>
    <property type="evidence" value="ECO:0007669"/>
    <property type="project" value="UniProtKB-SubCell"/>
</dbReference>
<protein>
    <recommendedName>
        <fullName evidence="4">histidine kinase</fullName>
        <ecNumber evidence="4">2.7.13.3</ecNumber>
    </recommendedName>
</protein>
<evidence type="ECO:0000256" key="12">
    <source>
        <dbReference type="SAM" id="Phobius"/>
    </source>
</evidence>
<dbReference type="InterPro" id="IPR050428">
    <property type="entry name" value="TCS_sensor_his_kinase"/>
</dbReference>
<dbReference type="InterPro" id="IPR003660">
    <property type="entry name" value="HAMP_dom"/>
</dbReference>
<evidence type="ECO:0000256" key="6">
    <source>
        <dbReference type="ARBA" id="ARBA00022679"/>
    </source>
</evidence>
<dbReference type="PROSITE" id="PS50885">
    <property type="entry name" value="HAMP"/>
    <property type="match status" value="1"/>
</dbReference>
<dbReference type="GO" id="GO:0000155">
    <property type="term" value="F:phosphorelay sensor kinase activity"/>
    <property type="evidence" value="ECO:0007669"/>
    <property type="project" value="InterPro"/>
</dbReference>
<comment type="cofactor">
    <cofactor evidence="2">
        <name>a divalent metal cation</name>
        <dbReference type="ChEBI" id="CHEBI:60240"/>
    </cofactor>
</comment>
<dbReference type="Pfam" id="PF02518">
    <property type="entry name" value="HATPase_c"/>
    <property type="match status" value="1"/>
</dbReference>
<dbReference type="SUPFAM" id="SSF47384">
    <property type="entry name" value="Homodimeric domain of signal transducing histidine kinase"/>
    <property type="match status" value="1"/>
</dbReference>
<dbReference type="CDD" id="cd06225">
    <property type="entry name" value="HAMP"/>
    <property type="match status" value="1"/>
</dbReference>
<sequence length="518" mass="56042">MTRDRDALSGDLPRWLPRSLRRQLLLGVLAVVSVVLMTVGFVSVLSLRGYVTAMSDADVAESLEALGHSYMKYRTAEPNPADGAKPLGQAMLQFTDQTPGNLIVVLRDGAVIGSAVFSEAEARPAPADVVHTIEAQPWIDGRPRTENLGSLGFYRIKSHVDGSDVLIAGVSLNLADRIIARKQVTTTLLIAAALVVTAGLTVWVVGYTLRPLRRLAGVAAEVAAMPLTDDDHRISVRVRPRDTNQQNEVGIVGHTLNRLLDNVDSALAQRAESDLRMRQFITDASHELRTPLAAIQGYAELTRQDSSELPPTTEYALARIESEARRMALLVDELLLLSRLGEGQDLQSEDVDLAELVVNAVNDAAVAAPTHHWVKELPEEPVWVRGDQDRLHQLVSNLLNNAWVHNPPGVTVTTGLTCHRDGPDAPWVELTVADDGPGIDPALLPRLFERFARADNSRLNGTGTGLGLAIVNSIVKAHHGSVTAESTDERTVFRVRMPMIDGPGAEAGQPRAAGVKKP</sequence>
<comment type="subcellular location">
    <subcellularLocation>
        <location evidence="3">Cell membrane</location>
    </subcellularLocation>
</comment>
<dbReference type="RefSeq" id="WP_083176706.1">
    <property type="nucleotide sequence ID" value="NZ_MVIJ01000010.1"/>
</dbReference>
<evidence type="ECO:0000256" key="3">
    <source>
        <dbReference type="ARBA" id="ARBA00004236"/>
    </source>
</evidence>
<evidence type="ECO:0000256" key="10">
    <source>
        <dbReference type="ARBA" id="ARBA00023012"/>
    </source>
</evidence>
<dbReference type="SMART" id="SM00387">
    <property type="entry name" value="HATPase_c"/>
    <property type="match status" value="1"/>
</dbReference>
<keyword evidence="5" id="KW-0597">Phosphoprotein</keyword>
<keyword evidence="6" id="KW-0808">Transferase</keyword>
<dbReference type="InterPro" id="IPR036890">
    <property type="entry name" value="HATPase_C_sf"/>
</dbReference>
<feature type="transmembrane region" description="Helical" evidence="12">
    <location>
        <begin position="187"/>
        <end position="209"/>
    </location>
</feature>
<dbReference type="EC" id="2.7.13.3" evidence="4"/>
<dbReference type="AlphaFoldDB" id="A0A1X0KH30"/>
<evidence type="ECO:0000256" key="11">
    <source>
        <dbReference type="ARBA" id="ARBA00023136"/>
    </source>
</evidence>
<dbReference type="FunFam" id="1.10.287.130:FF:000001">
    <property type="entry name" value="Two-component sensor histidine kinase"/>
    <property type="match status" value="1"/>
</dbReference>
<name>A0A1X0KH30_MYCSC</name>
<evidence type="ECO:0000256" key="4">
    <source>
        <dbReference type="ARBA" id="ARBA00012438"/>
    </source>
</evidence>
<dbReference type="Pfam" id="PF00512">
    <property type="entry name" value="HisKA"/>
    <property type="match status" value="1"/>
</dbReference>
<proteinExistence type="predicted"/>
<comment type="caution">
    <text evidence="15">The sequence shown here is derived from an EMBL/GenBank/DDBJ whole genome shotgun (WGS) entry which is preliminary data.</text>
</comment>
<evidence type="ECO:0000256" key="9">
    <source>
        <dbReference type="ARBA" id="ARBA00022989"/>
    </source>
</evidence>
<dbReference type="SUPFAM" id="SSF55874">
    <property type="entry name" value="ATPase domain of HSP90 chaperone/DNA topoisomerase II/histidine kinase"/>
    <property type="match status" value="1"/>
</dbReference>
<organism evidence="15 16">
    <name type="scientific">Mycobacterium scrofulaceum</name>
    <dbReference type="NCBI Taxonomy" id="1783"/>
    <lineage>
        <taxon>Bacteria</taxon>
        <taxon>Bacillati</taxon>
        <taxon>Actinomycetota</taxon>
        <taxon>Actinomycetes</taxon>
        <taxon>Mycobacteriales</taxon>
        <taxon>Mycobacteriaceae</taxon>
        <taxon>Mycobacterium</taxon>
    </lineage>
</organism>
<keyword evidence="8 15" id="KW-0418">Kinase</keyword>
<dbReference type="Gene3D" id="3.30.565.10">
    <property type="entry name" value="Histidine kinase-like ATPase, C-terminal domain"/>
    <property type="match status" value="1"/>
</dbReference>
<dbReference type="SMART" id="SM00304">
    <property type="entry name" value="HAMP"/>
    <property type="match status" value="1"/>
</dbReference>
<keyword evidence="9 12" id="KW-1133">Transmembrane helix</keyword>
<dbReference type="InterPro" id="IPR036097">
    <property type="entry name" value="HisK_dim/P_sf"/>
</dbReference>
<dbReference type="Gene3D" id="1.10.287.130">
    <property type="match status" value="1"/>
</dbReference>
<dbReference type="CDD" id="cd00082">
    <property type="entry name" value="HisKA"/>
    <property type="match status" value="1"/>
</dbReference>
<reference evidence="15 16" key="1">
    <citation type="submission" date="2017-02" db="EMBL/GenBank/DDBJ databases">
        <title>The new phylogeny of genus Mycobacterium.</title>
        <authorList>
            <person name="Tortoli E."/>
            <person name="Trovato A."/>
            <person name="Cirillo D.M."/>
        </authorList>
    </citation>
    <scope>NUCLEOTIDE SEQUENCE [LARGE SCALE GENOMIC DNA]</scope>
    <source>
        <strain evidence="15 16">DSM 43992</strain>
    </source>
</reference>
<keyword evidence="7 12" id="KW-0812">Transmembrane</keyword>
<dbReference type="FunFam" id="3.30.565.10:FF:000006">
    <property type="entry name" value="Sensor histidine kinase WalK"/>
    <property type="match status" value="1"/>
</dbReference>
<dbReference type="InterPro" id="IPR003661">
    <property type="entry name" value="HisK_dim/P_dom"/>
</dbReference>
<dbReference type="PANTHER" id="PTHR45436">
    <property type="entry name" value="SENSOR HISTIDINE KINASE YKOH"/>
    <property type="match status" value="1"/>
</dbReference>
<dbReference type="InterPro" id="IPR005467">
    <property type="entry name" value="His_kinase_dom"/>
</dbReference>
<evidence type="ECO:0000259" key="14">
    <source>
        <dbReference type="PROSITE" id="PS50885"/>
    </source>
</evidence>
<evidence type="ECO:0000256" key="7">
    <source>
        <dbReference type="ARBA" id="ARBA00022692"/>
    </source>
</evidence>
<dbReference type="Gene3D" id="6.10.340.10">
    <property type="match status" value="1"/>
</dbReference>
<evidence type="ECO:0000259" key="13">
    <source>
        <dbReference type="PROSITE" id="PS50109"/>
    </source>
</evidence>
<dbReference type="InterPro" id="IPR003594">
    <property type="entry name" value="HATPase_dom"/>
</dbReference>
<dbReference type="CDD" id="cd00075">
    <property type="entry name" value="HATPase"/>
    <property type="match status" value="1"/>
</dbReference>
<dbReference type="PANTHER" id="PTHR45436:SF5">
    <property type="entry name" value="SENSOR HISTIDINE KINASE TRCS"/>
    <property type="match status" value="1"/>
</dbReference>